<dbReference type="AlphaFoldDB" id="A0A7J0BQA6"/>
<organism evidence="1 2">
    <name type="scientific">Desulfovibrio psychrotolerans</name>
    <dbReference type="NCBI Taxonomy" id="415242"/>
    <lineage>
        <taxon>Bacteria</taxon>
        <taxon>Pseudomonadati</taxon>
        <taxon>Thermodesulfobacteriota</taxon>
        <taxon>Desulfovibrionia</taxon>
        <taxon>Desulfovibrionales</taxon>
        <taxon>Desulfovibrionaceae</taxon>
        <taxon>Desulfovibrio</taxon>
    </lineage>
</organism>
<reference evidence="1 2" key="1">
    <citation type="submission" date="2020-05" db="EMBL/GenBank/DDBJ databases">
        <title>Draft genome sequence of Desulfovibrio psychrotolerans JS1T.</title>
        <authorList>
            <person name="Ueno A."/>
            <person name="Tamazawa S."/>
            <person name="Tamamura S."/>
            <person name="Murakami T."/>
            <person name="Kiyama T."/>
            <person name="Inomata H."/>
            <person name="Amano Y."/>
            <person name="Miyakawa K."/>
            <person name="Tamaki H."/>
            <person name="Naganuma T."/>
            <person name="Kaneko K."/>
        </authorList>
    </citation>
    <scope>NUCLEOTIDE SEQUENCE [LARGE SCALE GENOMIC DNA]</scope>
    <source>
        <strain evidence="1 2">JS1</strain>
    </source>
</reference>
<evidence type="ECO:0008006" key="3">
    <source>
        <dbReference type="Google" id="ProtNLM"/>
    </source>
</evidence>
<dbReference type="InterPro" id="IPR026265">
    <property type="entry name" value="LptC"/>
</dbReference>
<dbReference type="GO" id="GO:0015221">
    <property type="term" value="F:lipopolysaccharide transmembrane transporter activity"/>
    <property type="evidence" value="ECO:0007669"/>
    <property type="project" value="InterPro"/>
</dbReference>
<dbReference type="EMBL" id="BLVP01000001">
    <property type="protein sequence ID" value="GFM35441.1"/>
    <property type="molecule type" value="Genomic_DNA"/>
</dbReference>
<protein>
    <recommendedName>
        <fullName evidence="3">LPS export ABC transporter periplasmic protein LptC</fullName>
    </recommendedName>
</protein>
<dbReference type="Gene3D" id="2.60.450.10">
    <property type="entry name" value="Lipopolysaccharide (LPS) transport protein A like domain"/>
    <property type="match status" value="1"/>
</dbReference>
<name>A0A7J0BQA6_9BACT</name>
<dbReference type="RefSeq" id="WP_174408165.1">
    <property type="nucleotide sequence ID" value="NZ_BLVP01000001.1"/>
</dbReference>
<sequence>MRTRHIILLLVAAAVAAAVIHSYVSNRAVTEIRQAVRKGQMGPESAVDLSLRGVELTQGEKGEEVWKLKARGAWYEQAGGVIQVSQPEIVYYLRSDHSELLVRSSRGVVSQQDRLARLWENVEIERDGGFIRSDLLIYNGTDHTLNIPGEARFDGPDLFGTASGVTVYLNDNVLRAEGGVAVEMRIRQGLNDIMEGKP</sequence>
<dbReference type="InterPro" id="IPR010664">
    <property type="entry name" value="LipoPS_assembly_LptC-rel"/>
</dbReference>
<evidence type="ECO:0000313" key="1">
    <source>
        <dbReference type="EMBL" id="GFM35441.1"/>
    </source>
</evidence>
<keyword evidence="2" id="KW-1185">Reference proteome</keyword>
<gene>
    <name evidence="1" type="ORF">DSM19430T_01250</name>
</gene>
<dbReference type="Proteomes" id="UP000503820">
    <property type="component" value="Unassembled WGS sequence"/>
</dbReference>
<comment type="caution">
    <text evidence="1">The sequence shown here is derived from an EMBL/GenBank/DDBJ whole genome shotgun (WGS) entry which is preliminary data.</text>
</comment>
<dbReference type="GO" id="GO:0005886">
    <property type="term" value="C:plasma membrane"/>
    <property type="evidence" value="ECO:0007669"/>
    <property type="project" value="InterPro"/>
</dbReference>
<accession>A0A7J0BQA6</accession>
<proteinExistence type="predicted"/>
<evidence type="ECO:0000313" key="2">
    <source>
        <dbReference type="Proteomes" id="UP000503820"/>
    </source>
</evidence>
<dbReference type="Pfam" id="PF06835">
    <property type="entry name" value="LptC"/>
    <property type="match status" value="1"/>
</dbReference>
<dbReference type="NCBIfam" id="TIGR04409">
    <property type="entry name" value="LptC_YrbK"/>
    <property type="match status" value="1"/>
</dbReference>